<reference evidence="1 2" key="1">
    <citation type="submission" date="2022-10" db="EMBL/GenBank/DDBJ databases">
        <title>Pararhodobacter sp. nov., isolated from marine algae.</title>
        <authorList>
            <person name="Choi B.J."/>
            <person name="Kim J.M."/>
            <person name="Lee J.K."/>
            <person name="Choi D.G."/>
            <person name="Jeon C.O."/>
        </authorList>
    </citation>
    <scope>NUCLEOTIDE SEQUENCE [LARGE SCALE GENOMIC DNA]</scope>
    <source>
        <strain evidence="1 2">ZQ420</strain>
    </source>
</reference>
<protein>
    <recommendedName>
        <fullName evidence="3">Response regulatory domain-containing protein</fullName>
    </recommendedName>
</protein>
<name>A0ABT3H0E3_9RHOB</name>
<dbReference type="RefSeq" id="WP_264506190.1">
    <property type="nucleotide sequence ID" value="NZ_JAPDFL010000001.1"/>
</dbReference>
<sequence length="128" mass="14032">MIHSKAPAPDKSAPVAFSGELADARTILVVDAQQAMSVLTPNPRRQSVILTRKSMLGHKMLASVRPDVIIGPLMTQDWDIVDLALMLEALGYRGDLFAVTKPLPRAELVLREVSAVCTHLRVRLLELP</sequence>
<comment type="caution">
    <text evidence="1">The sequence shown here is derived from an EMBL/GenBank/DDBJ whole genome shotgun (WGS) entry which is preliminary data.</text>
</comment>
<organism evidence="1 2">
    <name type="scientific">Pararhodobacter zhoushanensis</name>
    <dbReference type="NCBI Taxonomy" id="2479545"/>
    <lineage>
        <taxon>Bacteria</taxon>
        <taxon>Pseudomonadati</taxon>
        <taxon>Pseudomonadota</taxon>
        <taxon>Alphaproteobacteria</taxon>
        <taxon>Rhodobacterales</taxon>
        <taxon>Paracoccaceae</taxon>
        <taxon>Pararhodobacter</taxon>
    </lineage>
</organism>
<evidence type="ECO:0008006" key="3">
    <source>
        <dbReference type="Google" id="ProtNLM"/>
    </source>
</evidence>
<accession>A0ABT3H0E3</accession>
<dbReference type="Proteomes" id="UP001208938">
    <property type="component" value="Unassembled WGS sequence"/>
</dbReference>
<keyword evidence="2" id="KW-1185">Reference proteome</keyword>
<dbReference type="EMBL" id="JAPDFL010000001">
    <property type="protein sequence ID" value="MCW1933258.1"/>
    <property type="molecule type" value="Genomic_DNA"/>
</dbReference>
<evidence type="ECO:0000313" key="2">
    <source>
        <dbReference type="Proteomes" id="UP001208938"/>
    </source>
</evidence>
<proteinExistence type="predicted"/>
<gene>
    <name evidence="1" type="ORF">OKW52_13565</name>
</gene>
<evidence type="ECO:0000313" key="1">
    <source>
        <dbReference type="EMBL" id="MCW1933258.1"/>
    </source>
</evidence>